<dbReference type="AlphaFoldDB" id="A0AAD4N5W9"/>
<evidence type="ECO:0000313" key="1">
    <source>
        <dbReference type="EMBL" id="KAI1712716.1"/>
    </source>
</evidence>
<proteinExistence type="predicted"/>
<name>A0AAD4N5W9_9BILA</name>
<comment type="caution">
    <text evidence="1">The sequence shown here is derived from an EMBL/GenBank/DDBJ whole genome shotgun (WGS) entry which is preliminary data.</text>
</comment>
<dbReference type="PANTHER" id="PTHR11852:SF0">
    <property type="entry name" value="PLATELET-ACTIVATING FACTOR ACETYLHYDROLASE IB SUBUNIT BETA HOMOLOG"/>
    <property type="match status" value="1"/>
</dbReference>
<gene>
    <name evidence="1" type="ORF">DdX_09339</name>
</gene>
<dbReference type="SUPFAM" id="SSF52266">
    <property type="entry name" value="SGNH hydrolase"/>
    <property type="match status" value="1"/>
</dbReference>
<dbReference type="Gene3D" id="3.40.50.1110">
    <property type="entry name" value="SGNH hydrolase"/>
    <property type="match status" value="1"/>
</dbReference>
<accession>A0AAD4N5W9</accession>
<dbReference type="InterPro" id="IPR036514">
    <property type="entry name" value="SGNH_hydro_sf"/>
</dbReference>
<reference evidence="1" key="1">
    <citation type="submission" date="2022-01" db="EMBL/GenBank/DDBJ databases">
        <title>Genome Sequence Resource for Two Populations of Ditylenchus destructor, the Migratory Endoparasitic Phytonematode.</title>
        <authorList>
            <person name="Zhang H."/>
            <person name="Lin R."/>
            <person name="Xie B."/>
        </authorList>
    </citation>
    <scope>NUCLEOTIDE SEQUENCE</scope>
    <source>
        <strain evidence="1">BazhouSP</strain>
    </source>
</reference>
<dbReference type="PANTHER" id="PTHR11852">
    <property type="entry name" value="PLATELET-ACTIVATING FACTOR ACETYLHYDROLASE"/>
    <property type="match status" value="1"/>
</dbReference>
<protein>
    <submittedName>
        <fullName evidence="1">Platelet-activating factor acetylhydrolase IB subunit gamma</fullName>
    </submittedName>
</protein>
<keyword evidence="2" id="KW-1185">Reference proteome</keyword>
<dbReference type="EMBL" id="JAKKPZ010000017">
    <property type="protein sequence ID" value="KAI1712716.1"/>
    <property type="molecule type" value="Genomic_DNA"/>
</dbReference>
<organism evidence="1 2">
    <name type="scientific">Ditylenchus destructor</name>
    <dbReference type="NCBI Taxonomy" id="166010"/>
    <lineage>
        <taxon>Eukaryota</taxon>
        <taxon>Metazoa</taxon>
        <taxon>Ecdysozoa</taxon>
        <taxon>Nematoda</taxon>
        <taxon>Chromadorea</taxon>
        <taxon>Rhabditida</taxon>
        <taxon>Tylenchina</taxon>
        <taxon>Tylenchomorpha</taxon>
        <taxon>Sphaerularioidea</taxon>
        <taxon>Anguinidae</taxon>
        <taxon>Anguininae</taxon>
        <taxon>Ditylenchus</taxon>
    </lineage>
</organism>
<evidence type="ECO:0000313" key="2">
    <source>
        <dbReference type="Proteomes" id="UP001201812"/>
    </source>
</evidence>
<dbReference type="Proteomes" id="UP001201812">
    <property type="component" value="Unassembled WGS sequence"/>
</dbReference>
<sequence>MSISPRESCPKECALWKELHEWFVSQAKSSEADVLFIGGDHIAWLPQSRFYADNFEPLHCLCFGSFGDSIFNLLWRIENGEVENFIPKPEEFLSALSKIAEILKEKQPAAEIFFLQLTPIGRMQSQLRDFVRQVNAKMESALNGKASVVYLDPSLIDLNGEVNAHLLYDFAHLSQAGYETVFEPVFAAVSSFFNP</sequence>